<evidence type="ECO:0000256" key="2">
    <source>
        <dbReference type="ARBA" id="ARBA00022741"/>
    </source>
</evidence>
<keyword evidence="3" id="KW-0067">ATP-binding</keyword>
<feature type="non-terminal residue" evidence="7">
    <location>
        <position position="140"/>
    </location>
</feature>
<evidence type="ECO:0000259" key="6">
    <source>
        <dbReference type="Pfam" id="PF00122"/>
    </source>
</evidence>
<feature type="transmembrane region" description="Helical" evidence="5">
    <location>
        <begin position="58"/>
        <end position="76"/>
    </location>
</feature>
<accession>A0ABW3M3V5</accession>
<dbReference type="Gene3D" id="2.70.150.10">
    <property type="entry name" value="Calcium-transporting ATPase, cytoplasmic transduction domain A"/>
    <property type="match status" value="1"/>
</dbReference>
<feature type="region of interest" description="Disordered" evidence="4">
    <location>
        <begin position="85"/>
        <end position="107"/>
    </location>
</feature>
<dbReference type="SUPFAM" id="SSF81653">
    <property type="entry name" value="Calcium ATPase, transduction domain A"/>
    <property type="match status" value="1"/>
</dbReference>
<comment type="caution">
    <text evidence="7">The sequence shown here is derived from an EMBL/GenBank/DDBJ whole genome shotgun (WGS) entry which is preliminary data.</text>
</comment>
<dbReference type="InterPro" id="IPR059000">
    <property type="entry name" value="ATPase_P-type_domA"/>
</dbReference>
<dbReference type="PANTHER" id="PTHR43743">
    <property type="entry name" value="POTASSIUM-TRANSPORTING ATPASE ATP-BINDING SUBUNIT"/>
    <property type="match status" value="1"/>
</dbReference>
<comment type="subcellular location">
    <subcellularLocation>
        <location evidence="1">Membrane</location>
        <topology evidence="1">Multi-pass membrane protein</topology>
    </subcellularLocation>
</comment>
<evidence type="ECO:0000313" key="8">
    <source>
        <dbReference type="Proteomes" id="UP001597045"/>
    </source>
</evidence>
<dbReference type="Proteomes" id="UP001597045">
    <property type="component" value="Unassembled WGS sequence"/>
</dbReference>
<evidence type="ECO:0000256" key="1">
    <source>
        <dbReference type="ARBA" id="ARBA00004141"/>
    </source>
</evidence>
<protein>
    <submittedName>
        <fullName evidence="7">Potassium-transporting ATPase subunit B</fullName>
    </submittedName>
</protein>
<dbReference type="PANTHER" id="PTHR43743:SF1">
    <property type="entry name" value="POTASSIUM-TRANSPORTING ATPASE ATP-BINDING SUBUNIT"/>
    <property type="match status" value="1"/>
</dbReference>
<evidence type="ECO:0000256" key="3">
    <source>
        <dbReference type="ARBA" id="ARBA00022840"/>
    </source>
</evidence>
<keyword evidence="5" id="KW-0812">Transmembrane</keyword>
<keyword evidence="5" id="KW-1133">Transmembrane helix</keyword>
<evidence type="ECO:0000256" key="4">
    <source>
        <dbReference type="SAM" id="MobiDB-lite"/>
    </source>
</evidence>
<keyword evidence="8" id="KW-1185">Reference proteome</keyword>
<keyword evidence="5" id="KW-0472">Membrane</keyword>
<feature type="transmembrane region" description="Helical" evidence="5">
    <location>
        <begin position="34"/>
        <end position="52"/>
    </location>
</feature>
<dbReference type="InterPro" id="IPR008250">
    <property type="entry name" value="ATPase_P-typ_transduc_dom_A_sf"/>
</dbReference>
<gene>
    <name evidence="7" type="ORF">ACFQ1S_07050</name>
</gene>
<dbReference type="InterPro" id="IPR006391">
    <property type="entry name" value="P-type_ATPase_bsu_IA"/>
</dbReference>
<evidence type="ECO:0000313" key="7">
    <source>
        <dbReference type="EMBL" id="MFD1045360.1"/>
    </source>
</evidence>
<organism evidence="7 8">
    <name type="scientific">Kibdelosporangium lantanae</name>
    <dbReference type="NCBI Taxonomy" id="1497396"/>
    <lineage>
        <taxon>Bacteria</taxon>
        <taxon>Bacillati</taxon>
        <taxon>Actinomycetota</taxon>
        <taxon>Actinomycetes</taxon>
        <taxon>Pseudonocardiales</taxon>
        <taxon>Pseudonocardiaceae</taxon>
        <taxon>Kibdelosporangium</taxon>
    </lineage>
</organism>
<name>A0ABW3M3V5_9PSEU</name>
<evidence type="ECO:0000256" key="5">
    <source>
        <dbReference type="SAM" id="Phobius"/>
    </source>
</evidence>
<sequence length="140" mass="14921">MSSVIGAGVFNPRQLLISLPDALKKLSPRHQARNPVMFVVWIGSALSTVFAVGDPNVFTVGTALWLWFTVLFANLAEAVAEGRGKAQAESLRRTKKETVARRLGPDGTEERVPGIELTIGDLVVVEAGEVIPGDGDVVEG</sequence>
<proteinExistence type="predicted"/>
<reference evidence="8" key="1">
    <citation type="journal article" date="2019" name="Int. J. Syst. Evol. Microbiol.">
        <title>The Global Catalogue of Microorganisms (GCM) 10K type strain sequencing project: providing services to taxonomists for standard genome sequencing and annotation.</title>
        <authorList>
            <consortium name="The Broad Institute Genomics Platform"/>
            <consortium name="The Broad Institute Genome Sequencing Center for Infectious Disease"/>
            <person name="Wu L."/>
            <person name="Ma J."/>
        </authorList>
    </citation>
    <scope>NUCLEOTIDE SEQUENCE [LARGE SCALE GENOMIC DNA]</scope>
    <source>
        <strain evidence="8">JCM 31486</strain>
    </source>
</reference>
<feature type="domain" description="P-type ATPase A" evidence="6">
    <location>
        <begin position="98"/>
        <end position="140"/>
    </location>
</feature>
<dbReference type="EMBL" id="JBHTIS010000274">
    <property type="protein sequence ID" value="MFD1045360.1"/>
    <property type="molecule type" value="Genomic_DNA"/>
</dbReference>
<keyword evidence="2" id="KW-0547">Nucleotide-binding</keyword>
<dbReference type="Pfam" id="PF00122">
    <property type="entry name" value="E1-E2_ATPase"/>
    <property type="match status" value="1"/>
</dbReference>